<feature type="domain" description="DUF4470" evidence="2">
    <location>
        <begin position="210"/>
        <end position="275"/>
    </location>
</feature>
<dbReference type="Pfam" id="PF14737">
    <property type="entry name" value="DUF4470"/>
    <property type="match status" value="1"/>
</dbReference>
<name>D3AZJ2_HETP5</name>
<dbReference type="Proteomes" id="UP000001396">
    <property type="component" value="Unassembled WGS sequence"/>
</dbReference>
<protein>
    <recommendedName>
        <fullName evidence="2">DUF4470 domain-containing protein</fullName>
    </recommendedName>
</protein>
<accession>D3AZJ2</accession>
<dbReference type="Gene3D" id="1.25.40.10">
    <property type="entry name" value="Tetratricopeptide repeat domain"/>
    <property type="match status" value="1"/>
</dbReference>
<sequence length="926" mass="105949">MQETTTSSAEDLKLLGNKWFAERKFEDAIQVYSEGSLKDVNEPAFPSNIAACYFELGQYEKCIEQSKRAINIIDNTESSDPKQIRKKNVIRIARSLYLCAVVGSKTRLTEYLSNLPSIYDDDNDIKAIRNRLVSIEESTVETDRFLIHQIPRVSPARKNTAREYFATGHDTATSALRGYWDESEPVEFTEKDGSRPRYGEDESARLLFKQHPKLSFFFGGVSDARHVIYTLADARRQLDDIRDRDDVKLHIVINDILPTCLARDVLILSILEDLGQAESLESIYTTDKDRYGNLAALLFYIYCGVVMPPTLFDLLMTRIDRLIEQGNTKTLPSWLVVDDQQWTKLVKVLGYWRKGESWITPKEIIEAHQVASKENSIDAEMAEGDDNPMNKRKEERNRMLRELSDPANISEMGLSDQQKENYLEMVKDGSILDLLMGSATELPIPKEASLLYTAKLILPPLIYDGDQYQEQLESIYNSITNTPISVRSVVQGITETWKTNITMTDEFWRDTGSYNFDPISTVGRFYGMKWVGEPSQDKPRMFDYFIHVFYQASQGLVGLSKQNALTIEPITGDLHLALDEIALNKNQRIARGYPSEFDTIYLSNVPDYTGYLSIFSNIVLSLKHEKHCSVAFNCLLNTGLFKSLDEVLNTYLLIPSKSLLASHVAIEHRLGKDHWAAYQHYGYRQVSNSLDNLLNRDQLTMWLTRLFISIALPAPNSVRQLCLVNAPNNISVFFCLIKRLIDIGYPRHWLQAIIEQIASGQINSSSDSLHPKRIIPITNTTEKVKQFSLYALQLEFTNQAALWLEYCGLRINSKLPLASTIQRWSIPVTFTDFGGGHTGSPSMMVVIEYPSISQSQRMKRFHLLSTEMDEKFRHQVVQLPNNEIIQILSVIEYNQEKSTISFWLSRKDMDHLVNKKCVLSVFRKDH</sequence>
<proteinExistence type="predicted"/>
<dbReference type="InParanoid" id="D3AZJ2"/>
<dbReference type="AlphaFoldDB" id="D3AZJ2"/>
<evidence type="ECO:0000259" key="2">
    <source>
        <dbReference type="Pfam" id="PF14737"/>
    </source>
</evidence>
<dbReference type="InterPro" id="IPR027974">
    <property type="entry name" value="DUF4470"/>
</dbReference>
<comment type="caution">
    <text evidence="3">The sequence shown here is derived from an EMBL/GenBank/DDBJ whole genome shotgun (WGS) entry which is preliminary data.</text>
</comment>
<dbReference type="OMA" id="MERIRYD"/>
<evidence type="ECO:0000313" key="3">
    <source>
        <dbReference type="EMBL" id="EFA85371.1"/>
    </source>
</evidence>
<dbReference type="InterPro" id="IPR011990">
    <property type="entry name" value="TPR-like_helical_dom_sf"/>
</dbReference>
<dbReference type="EMBL" id="ADBJ01000008">
    <property type="protein sequence ID" value="EFA85371.1"/>
    <property type="molecule type" value="Genomic_DNA"/>
</dbReference>
<dbReference type="GeneID" id="31357899"/>
<keyword evidence="1" id="KW-0802">TPR repeat</keyword>
<reference evidence="3 4" key="1">
    <citation type="journal article" date="2011" name="Genome Res.">
        <title>Phylogeny-wide analysis of social amoeba genomes highlights ancient origins for complex intercellular communication.</title>
        <authorList>
            <person name="Heidel A.J."/>
            <person name="Lawal H.M."/>
            <person name="Felder M."/>
            <person name="Schilde C."/>
            <person name="Helps N.R."/>
            <person name="Tunggal B."/>
            <person name="Rivero F."/>
            <person name="John U."/>
            <person name="Schleicher M."/>
            <person name="Eichinger L."/>
            <person name="Platzer M."/>
            <person name="Noegel A.A."/>
            <person name="Schaap P."/>
            <person name="Gloeckner G."/>
        </authorList>
    </citation>
    <scope>NUCLEOTIDE SEQUENCE [LARGE SCALE GENOMIC DNA]</scope>
    <source>
        <strain evidence="4">ATCC 26659 / Pp 5 / PN500</strain>
    </source>
</reference>
<dbReference type="GO" id="GO:0101031">
    <property type="term" value="C:protein folding chaperone complex"/>
    <property type="evidence" value="ECO:0007669"/>
    <property type="project" value="TreeGrafter"/>
</dbReference>
<dbReference type="PANTHER" id="PTHR46423">
    <property type="entry name" value="RNA POLYMERASE II-ASSOCIATED PROTEIN 3"/>
    <property type="match status" value="1"/>
</dbReference>
<evidence type="ECO:0000313" key="4">
    <source>
        <dbReference type="Proteomes" id="UP000001396"/>
    </source>
</evidence>
<dbReference type="InterPro" id="IPR051966">
    <property type="entry name" value="RPAP3"/>
</dbReference>
<gene>
    <name evidence="3" type="ORF">PPL_02374</name>
</gene>
<dbReference type="RefSeq" id="XP_020437480.1">
    <property type="nucleotide sequence ID" value="XM_020573363.1"/>
</dbReference>
<evidence type="ECO:0000256" key="1">
    <source>
        <dbReference type="ARBA" id="ARBA00022803"/>
    </source>
</evidence>
<dbReference type="STRING" id="670386.D3AZJ2"/>
<dbReference type="SUPFAM" id="SSF48452">
    <property type="entry name" value="TPR-like"/>
    <property type="match status" value="1"/>
</dbReference>
<dbReference type="PANTHER" id="PTHR46423:SF1">
    <property type="entry name" value="RNA POLYMERASE II-ASSOCIATED PROTEIN 3"/>
    <property type="match status" value="1"/>
</dbReference>
<organism evidence="3 4">
    <name type="scientific">Heterostelium pallidum (strain ATCC 26659 / Pp 5 / PN500)</name>
    <name type="common">Cellular slime mold</name>
    <name type="synonym">Polysphondylium pallidum</name>
    <dbReference type="NCBI Taxonomy" id="670386"/>
    <lineage>
        <taxon>Eukaryota</taxon>
        <taxon>Amoebozoa</taxon>
        <taxon>Evosea</taxon>
        <taxon>Eumycetozoa</taxon>
        <taxon>Dictyostelia</taxon>
        <taxon>Acytosteliales</taxon>
        <taxon>Acytosteliaceae</taxon>
        <taxon>Heterostelium</taxon>
    </lineage>
</organism>
<keyword evidence="4" id="KW-1185">Reference proteome</keyword>